<evidence type="ECO:0000256" key="6">
    <source>
        <dbReference type="SAM" id="Phobius"/>
    </source>
</evidence>
<gene>
    <name evidence="8" type="ORF">MNOR_LOCUS26843</name>
</gene>
<comment type="similarity">
    <text evidence="2">Belongs to the major facilitator superfamily. MFSD6 family.</text>
</comment>
<evidence type="ECO:0000256" key="5">
    <source>
        <dbReference type="ARBA" id="ARBA00023136"/>
    </source>
</evidence>
<evidence type="ECO:0000259" key="7">
    <source>
        <dbReference type="Pfam" id="PF12832"/>
    </source>
</evidence>
<dbReference type="SUPFAM" id="SSF103473">
    <property type="entry name" value="MFS general substrate transporter"/>
    <property type="match status" value="1"/>
</dbReference>
<protein>
    <recommendedName>
        <fullName evidence="7">Major facilitator superfamily associated domain-containing protein</fullName>
    </recommendedName>
</protein>
<feature type="transmembrane region" description="Helical" evidence="6">
    <location>
        <begin position="233"/>
        <end position="252"/>
    </location>
</feature>
<dbReference type="InterPro" id="IPR024989">
    <property type="entry name" value="MFS_assoc_dom"/>
</dbReference>
<dbReference type="InterPro" id="IPR051717">
    <property type="entry name" value="MFS_MFSD6"/>
</dbReference>
<feature type="transmembrane region" description="Helical" evidence="6">
    <location>
        <begin position="163"/>
        <end position="192"/>
    </location>
</feature>
<feature type="transmembrane region" description="Helical" evidence="6">
    <location>
        <begin position="389"/>
        <end position="410"/>
    </location>
</feature>
<feature type="transmembrane region" description="Helical" evidence="6">
    <location>
        <begin position="20"/>
        <end position="41"/>
    </location>
</feature>
<feature type="non-terminal residue" evidence="8">
    <location>
        <position position="1"/>
    </location>
</feature>
<dbReference type="Pfam" id="PF12832">
    <property type="entry name" value="MFS_1_like"/>
    <property type="match status" value="1"/>
</dbReference>
<feature type="transmembrane region" description="Helical" evidence="6">
    <location>
        <begin position="273"/>
        <end position="298"/>
    </location>
</feature>
<dbReference type="AlphaFoldDB" id="A0AAV2RNX9"/>
<dbReference type="Proteomes" id="UP001497623">
    <property type="component" value="Unassembled WGS sequence"/>
</dbReference>
<feature type="transmembrane region" description="Helical" evidence="6">
    <location>
        <begin position="204"/>
        <end position="221"/>
    </location>
</feature>
<proteinExistence type="inferred from homology"/>
<organism evidence="8 9">
    <name type="scientific">Meganyctiphanes norvegica</name>
    <name type="common">Northern krill</name>
    <name type="synonym">Thysanopoda norvegica</name>
    <dbReference type="NCBI Taxonomy" id="48144"/>
    <lineage>
        <taxon>Eukaryota</taxon>
        <taxon>Metazoa</taxon>
        <taxon>Ecdysozoa</taxon>
        <taxon>Arthropoda</taxon>
        <taxon>Crustacea</taxon>
        <taxon>Multicrustacea</taxon>
        <taxon>Malacostraca</taxon>
        <taxon>Eumalacostraca</taxon>
        <taxon>Eucarida</taxon>
        <taxon>Euphausiacea</taxon>
        <taxon>Euphausiidae</taxon>
        <taxon>Meganyctiphanes</taxon>
    </lineage>
</organism>
<comment type="subcellular location">
    <subcellularLocation>
        <location evidence="1">Membrane</location>
        <topology evidence="1">Multi-pass membrane protein</topology>
    </subcellularLocation>
</comment>
<keyword evidence="5 6" id="KW-0472">Membrane</keyword>
<evidence type="ECO:0000256" key="4">
    <source>
        <dbReference type="ARBA" id="ARBA00022989"/>
    </source>
</evidence>
<dbReference type="PANTHER" id="PTHR16172">
    <property type="entry name" value="MAJOR FACILITATOR SUPERFAMILY DOMAIN-CONTAINING PROTEIN 6-LIKE"/>
    <property type="match status" value="1"/>
</dbReference>
<keyword evidence="3 6" id="KW-0812">Transmembrane</keyword>
<feature type="transmembrane region" description="Helical" evidence="6">
    <location>
        <begin position="417"/>
        <end position="436"/>
    </location>
</feature>
<feature type="transmembrane region" description="Helical" evidence="6">
    <location>
        <begin position="53"/>
        <end position="72"/>
    </location>
</feature>
<dbReference type="EMBL" id="CAXKWB010027366">
    <property type="protein sequence ID" value="CAL4131794.1"/>
    <property type="molecule type" value="Genomic_DNA"/>
</dbReference>
<reference evidence="8 9" key="1">
    <citation type="submission" date="2024-05" db="EMBL/GenBank/DDBJ databases">
        <authorList>
            <person name="Wallberg A."/>
        </authorList>
    </citation>
    <scope>NUCLEOTIDE SEQUENCE [LARGE SCALE GENOMIC DNA]</scope>
</reference>
<dbReference type="PANTHER" id="PTHR16172:SF37">
    <property type="entry name" value="RE36877P"/>
    <property type="match status" value="1"/>
</dbReference>
<evidence type="ECO:0000313" key="8">
    <source>
        <dbReference type="EMBL" id="CAL4131794.1"/>
    </source>
</evidence>
<dbReference type="GO" id="GO:0016020">
    <property type="term" value="C:membrane"/>
    <property type="evidence" value="ECO:0007669"/>
    <property type="project" value="UniProtKB-SubCell"/>
</dbReference>
<keyword evidence="4 6" id="KW-1133">Transmembrane helix</keyword>
<keyword evidence="9" id="KW-1185">Reference proteome</keyword>
<feature type="transmembrane region" description="Helical" evidence="6">
    <location>
        <begin position="318"/>
        <end position="339"/>
    </location>
</feature>
<accession>A0AAV2RNX9</accession>
<evidence type="ECO:0000256" key="3">
    <source>
        <dbReference type="ARBA" id="ARBA00022692"/>
    </source>
</evidence>
<comment type="caution">
    <text evidence="8">The sequence shown here is derived from an EMBL/GenBank/DDBJ whole genome shotgun (WGS) entry which is preliminary data.</text>
</comment>
<dbReference type="InterPro" id="IPR036259">
    <property type="entry name" value="MFS_trans_sf"/>
</dbReference>
<evidence type="ECO:0000313" key="9">
    <source>
        <dbReference type="Proteomes" id="UP001497623"/>
    </source>
</evidence>
<feature type="transmembrane region" description="Helical" evidence="6">
    <location>
        <begin position="442"/>
        <end position="463"/>
    </location>
</feature>
<feature type="domain" description="Major facilitator superfamily associated" evidence="7">
    <location>
        <begin position="14"/>
        <end position="443"/>
    </location>
</feature>
<evidence type="ECO:0000256" key="2">
    <source>
        <dbReference type="ARBA" id="ARBA00005241"/>
    </source>
</evidence>
<name>A0AAV2RNX9_MEGNR</name>
<sequence length="522" mass="57400">GSAPMKMLLPLVVAQKGVSMQGIGFLWSVLMVIGLITSSIACTVADYLKAHKAVLLTSLIFLTVGTNSLYLMPSLLKAPEESLNQTQLYNISKYNEKISGVNMSMVIGNKSKTSANINSLEKGIIGIEADSVDEEVYLSSQKVEDNTSTRDFSISELLKMPEFWYIFLCLLLEQFGTSTCVTMTDTVCFTILGDDRHKYGEQRVWGTVGMGLFCIVSGGLIDLYSQNLPQKDYLPAFILSFVILIIDIALVAKMKIPSKENGDIKFGEVGSTILDIRVFIFLTSVIVGGLGLGMIWIFKLILVEDVALAWDKDFPALKLLQGLDMGIETFGGEVAFFFLSGMIIKRLGHPLVFIMGFTALGLRSVFYAVVSNPWIFLPIEFLNGPSYSFFHTAISSYASLIAPNGAQALFQALNRAFFCIGYSIAGMLGGWSYQEIGGSKTFLVLGISILLYTVLYAISQALLKYKENKKGLNPSNVCEEDPSIKCLQRQISEKESKSFTADIETESLPSQSLLLTNNTNKR</sequence>
<dbReference type="Gene3D" id="1.20.1250.20">
    <property type="entry name" value="MFS general substrate transporter like domains"/>
    <property type="match status" value="1"/>
</dbReference>
<feature type="transmembrane region" description="Helical" evidence="6">
    <location>
        <begin position="351"/>
        <end position="369"/>
    </location>
</feature>
<evidence type="ECO:0000256" key="1">
    <source>
        <dbReference type="ARBA" id="ARBA00004141"/>
    </source>
</evidence>